<accession>A0A1M5S336</accession>
<proteinExistence type="predicted"/>
<dbReference type="EMBL" id="LT670817">
    <property type="protein sequence ID" value="SHH33062.1"/>
    <property type="molecule type" value="Genomic_DNA"/>
</dbReference>
<feature type="chain" id="PRO_5013042165" description="PsiF repeat-containing protein" evidence="1">
    <location>
        <begin position="22"/>
        <end position="84"/>
    </location>
</feature>
<feature type="signal peptide" evidence="1">
    <location>
        <begin position="1"/>
        <end position="21"/>
    </location>
</feature>
<evidence type="ECO:0008006" key="4">
    <source>
        <dbReference type="Google" id="ProtNLM"/>
    </source>
</evidence>
<sequence>MKILFAASTITALLAISPASAAMMTCTSDNIAKSIAATDTMQGSPGKRAMMKELSSANTAMSKGDMRAACRNYIRAQKMGSTRS</sequence>
<name>A0A1M5S336_9BRAD</name>
<evidence type="ECO:0000313" key="2">
    <source>
        <dbReference type="EMBL" id="SHH33062.1"/>
    </source>
</evidence>
<evidence type="ECO:0000256" key="1">
    <source>
        <dbReference type="SAM" id="SignalP"/>
    </source>
</evidence>
<evidence type="ECO:0000313" key="3">
    <source>
        <dbReference type="Proteomes" id="UP000189796"/>
    </source>
</evidence>
<gene>
    <name evidence="2" type="ORF">SAMN05443248_4466</name>
</gene>
<protein>
    <recommendedName>
        <fullName evidence="4">PsiF repeat-containing protein</fullName>
    </recommendedName>
</protein>
<dbReference type="Proteomes" id="UP000189796">
    <property type="component" value="Chromosome I"/>
</dbReference>
<dbReference type="OrthoDB" id="8254643at2"/>
<keyword evidence="1" id="KW-0732">Signal</keyword>
<organism evidence="2 3">
    <name type="scientific">Bradyrhizobium erythrophlei</name>
    <dbReference type="NCBI Taxonomy" id="1437360"/>
    <lineage>
        <taxon>Bacteria</taxon>
        <taxon>Pseudomonadati</taxon>
        <taxon>Pseudomonadota</taxon>
        <taxon>Alphaproteobacteria</taxon>
        <taxon>Hyphomicrobiales</taxon>
        <taxon>Nitrobacteraceae</taxon>
        <taxon>Bradyrhizobium</taxon>
    </lineage>
</organism>
<reference evidence="2 3" key="1">
    <citation type="submission" date="2016-11" db="EMBL/GenBank/DDBJ databases">
        <authorList>
            <person name="Jaros S."/>
            <person name="Januszkiewicz K."/>
            <person name="Wedrychowicz H."/>
        </authorList>
    </citation>
    <scope>NUCLEOTIDE SEQUENCE [LARGE SCALE GENOMIC DNA]</scope>
    <source>
        <strain evidence="2 3">GAS138</strain>
    </source>
</reference>
<dbReference type="AlphaFoldDB" id="A0A1M5S336"/>
<dbReference type="RefSeq" id="WP_079603254.1">
    <property type="nucleotide sequence ID" value="NZ_LT670817.1"/>
</dbReference>